<keyword evidence="3" id="KW-1185">Reference proteome</keyword>
<evidence type="ECO:0000259" key="2">
    <source>
        <dbReference type="SMART" id="SM00355"/>
    </source>
</evidence>
<dbReference type="RefSeq" id="XP_030981508.1">
    <property type="nucleotide sequence ID" value="XM_031127708.1"/>
</dbReference>
<reference evidence="4" key="3">
    <citation type="submission" date="2025-08" db="UniProtKB">
        <authorList>
            <consortium name="RefSeq"/>
        </authorList>
    </citation>
    <scope>IDENTIFICATION</scope>
    <source>
        <strain evidence="4">NI907</strain>
    </source>
</reference>
<dbReference type="Proteomes" id="UP000515153">
    <property type="component" value="Unplaced"/>
</dbReference>
<feature type="domain" description="C2H2-type" evidence="2">
    <location>
        <begin position="219"/>
        <end position="246"/>
    </location>
</feature>
<evidence type="ECO:0000313" key="3">
    <source>
        <dbReference type="Proteomes" id="UP000515153"/>
    </source>
</evidence>
<dbReference type="KEGG" id="pgri:PgNI_07698"/>
<dbReference type="SMART" id="SM00355">
    <property type="entry name" value="ZnF_C2H2"/>
    <property type="match status" value="2"/>
</dbReference>
<evidence type="ECO:0000313" key="4">
    <source>
        <dbReference type="RefSeq" id="XP_030981508.1"/>
    </source>
</evidence>
<feature type="compositionally biased region" description="Low complexity" evidence="1">
    <location>
        <begin position="1"/>
        <end position="18"/>
    </location>
</feature>
<dbReference type="InterPro" id="IPR013087">
    <property type="entry name" value="Znf_C2H2_type"/>
</dbReference>
<feature type="compositionally biased region" description="Polar residues" evidence="1">
    <location>
        <begin position="205"/>
        <end position="217"/>
    </location>
</feature>
<reference evidence="4" key="2">
    <citation type="submission" date="2019-10" db="EMBL/GenBank/DDBJ databases">
        <authorList>
            <consortium name="NCBI Genome Project"/>
        </authorList>
    </citation>
    <scope>NUCLEOTIDE SEQUENCE</scope>
    <source>
        <strain evidence="4">NI907</strain>
    </source>
</reference>
<organism evidence="3 4">
    <name type="scientific">Pyricularia grisea</name>
    <name type="common">Crabgrass-specific blast fungus</name>
    <name type="synonym">Magnaporthe grisea</name>
    <dbReference type="NCBI Taxonomy" id="148305"/>
    <lineage>
        <taxon>Eukaryota</taxon>
        <taxon>Fungi</taxon>
        <taxon>Dikarya</taxon>
        <taxon>Ascomycota</taxon>
        <taxon>Pezizomycotina</taxon>
        <taxon>Sordariomycetes</taxon>
        <taxon>Sordariomycetidae</taxon>
        <taxon>Magnaporthales</taxon>
        <taxon>Pyriculariaceae</taxon>
        <taxon>Pyricularia</taxon>
    </lineage>
</organism>
<feature type="compositionally biased region" description="Low complexity" evidence="1">
    <location>
        <begin position="195"/>
        <end position="204"/>
    </location>
</feature>
<dbReference type="Gene3D" id="3.30.160.60">
    <property type="entry name" value="Classic Zinc Finger"/>
    <property type="match status" value="1"/>
</dbReference>
<name>A0A6P8B2W0_PYRGI</name>
<dbReference type="AlphaFoldDB" id="A0A6P8B2W0"/>
<gene>
    <name evidence="4" type="ORF">PgNI_07698</name>
</gene>
<sequence length="352" mass="40062">MRSATPPCTSPSTPELSTMYDDDITPQYEYILQHYESQDMARAVSQDSFGSAVSVHSVGLGCATPDIMLSIPDLFQGDLSQQLQHIPVATGLDQNHMAYENSHDAYGTNFQEQTETPWTNNTVMDGGVVPYPDGLVYRGGSYGQQGVPTWDYPIQEVDGYWQQQQQQQQQQYPEMQTIEPVSTYMAELWQEEPPSQPQVQRVQPITPTEGPSSSAKQLHQCPYDGCDAVFDRSANLTRHVAKSKKHVLTNGRSGKPDVFHCGFRICQKAGRDAIPRKDHCREHLRNFHRQDLYKRGEKVEMDWLRECLIDKAYWYCNKCLARNRTADVSSAWRCSRCGNECEPERIAVRLET</sequence>
<dbReference type="GeneID" id="41962617"/>
<feature type="region of interest" description="Disordered" evidence="1">
    <location>
        <begin position="1"/>
        <end position="20"/>
    </location>
</feature>
<reference evidence="4" key="1">
    <citation type="journal article" date="2019" name="Mol. Biol. Evol.">
        <title>Blast fungal genomes show frequent chromosomal changes, gene gains and losses, and effector gene turnover.</title>
        <authorList>
            <person name="Gomez Luciano L.B."/>
            <person name="Jason Tsai I."/>
            <person name="Chuma I."/>
            <person name="Tosa Y."/>
            <person name="Chen Y.H."/>
            <person name="Li J.Y."/>
            <person name="Li M.Y."/>
            <person name="Jade Lu M.Y."/>
            <person name="Nakayashiki H."/>
            <person name="Li W.H."/>
        </authorList>
    </citation>
    <scope>NUCLEOTIDE SEQUENCE</scope>
    <source>
        <strain evidence="4">NI907</strain>
    </source>
</reference>
<accession>A0A6P8B2W0</accession>
<feature type="domain" description="C2H2-type" evidence="2">
    <location>
        <begin position="259"/>
        <end position="283"/>
    </location>
</feature>
<proteinExistence type="predicted"/>
<evidence type="ECO:0000256" key="1">
    <source>
        <dbReference type="SAM" id="MobiDB-lite"/>
    </source>
</evidence>
<feature type="region of interest" description="Disordered" evidence="1">
    <location>
        <begin position="195"/>
        <end position="217"/>
    </location>
</feature>
<protein>
    <recommendedName>
        <fullName evidence="2">C2H2-type domain-containing protein</fullName>
    </recommendedName>
</protein>